<feature type="domain" description="AGC-kinase C-terminal" evidence="8">
    <location>
        <begin position="272"/>
        <end position="337"/>
    </location>
</feature>
<feature type="compositionally biased region" description="Basic residues" evidence="6">
    <location>
        <begin position="35"/>
        <end position="45"/>
    </location>
</feature>
<evidence type="ECO:0000256" key="3">
    <source>
        <dbReference type="ARBA" id="ARBA00022741"/>
    </source>
</evidence>
<dbReference type="PROSITE" id="PS00108">
    <property type="entry name" value="PROTEIN_KINASE_ST"/>
    <property type="match status" value="1"/>
</dbReference>
<evidence type="ECO:0000259" key="7">
    <source>
        <dbReference type="PROSITE" id="PS50011"/>
    </source>
</evidence>
<dbReference type="Gene3D" id="1.10.510.10">
    <property type="entry name" value="Transferase(Phosphotransferase) domain 1"/>
    <property type="match status" value="2"/>
</dbReference>
<keyword evidence="4" id="KW-0418">Kinase</keyword>
<dbReference type="Gene3D" id="3.30.200.20">
    <property type="entry name" value="Phosphorylase Kinase, domain 1"/>
    <property type="match status" value="1"/>
</dbReference>
<keyword evidence="1" id="KW-0723">Serine/threonine-protein kinase</keyword>
<dbReference type="SUPFAM" id="SSF56112">
    <property type="entry name" value="Protein kinase-like (PK-like)"/>
    <property type="match status" value="1"/>
</dbReference>
<dbReference type="PANTHER" id="PTHR24351">
    <property type="entry name" value="RIBOSOMAL PROTEIN S6 KINASE"/>
    <property type="match status" value="1"/>
</dbReference>
<accession>A0A1I8F505</accession>
<dbReference type="WBParaSite" id="maker-unitig_19471-snap-gene-0.1-mRNA-1">
    <property type="protein sequence ID" value="maker-unitig_19471-snap-gene-0.1-mRNA-1"/>
    <property type="gene ID" value="maker-unitig_19471-snap-gene-0.1"/>
</dbReference>
<dbReference type="PROSITE" id="PS51285">
    <property type="entry name" value="AGC_KINASE_CTER"/>
    <property type="match status" value="1"/>
</dbReference>
<dbReference type="Pfam" id="PF00069">
    <property type="entry name" value="Pkinase"/>
    <property type="match status" value="1"/>
</dbReference>
<feature type="domain" description="Protein kinase" evidence="7">
    <location>
        <begin position="64"/>
        <end position="337"/>
    </location>
</feature>
<dbReference type="FunFam" id="1.10.510.10:FF:000551">
    <property type="entry name" value="Non-specific serine/threonine protein kinase"/>
    <property type="match status" value="1"/>
</dbReference>
<evidence type="ECO:0000256" key="1">
    <source>
        <dbReference type="ARBA" id="ARBA00022527"/>
    </source>
</evidence>
<evidence type="ECO:0000313" key="10">
    <source>
        <dbReference type="WBParaSite" id="maker-unitig_19471-snap-gene-0.1-mRNA-1"/>
    </source>
</evidence>
<dbReference type="PROSITE" id="PS50011">
    <property type="entry name" value="PROTEIN_KINASE_DOM"/>
    <property type="match status" value="1"/>
</dbReference>
<feature type="region of interest" description="Disordered" evidence="6">
    <location>
        <begin position="33"/>
        <end position="54"/>
    </location>
</feature>
<keyword evidence="2" id="KW-0808">Transferase</keyword>
<organism evidence="9 10">
    <name type="scientific">Macrostomum lignano</name>
    <dbReference type="NCBI Taxonomy" id="282301"/>
    <lineage>
        <taxon>Eukaryota</taxon>
        <taxon>Metazoa</taxon>
        <taxon>Spiralia</taxon>
        <taxon>Lophotrochozoa</taxon>
        <taxon>Platyhelminthes</taxon>
        <taxon>Rhabditophora</taxon>
        <taxon>Macrostomorpha</taxon>
        <taxon>Macrostomida</taxon>
        <taxon>Macrostomidae</taxon>
        <taxon>Macrostomum</taxon>
    </lineage>
</organism>
<proteinExistence type="predicted"/>
<dbReference type="AlphaFoldDB" id="A0A1I8F505"/>
<dbReference type="InterPro" id="IPR011009">
    <property type="entry name" value="Kinase-like_dom_sf"/>
</dbReference>
<evidence type="ECO:0000256" key="5">
    <source>
        <dbReference type="ARBA" id="ARBA00022840"/>
    </source>
</evidence>
<protein>
    <submittedName>
        <fullName evidence="10">Protein kinase domain-containing protein</fullName>
    </submittedName>
</protein>
<evidence type="ECO:0000259" key="8">
    <source>
        <dbReference type="PROSITE" id="PS51285"/>
    </source>
</evidence>
<evidence type="ECO:0000256" key="4">
    <source>
        <dbReference type="ARBA" id="ARBA00022777"/>
    </source>
</evidence>
<dbReference type="Proteomes" id="UP000095280">
    <property type="component" value="Unplaced"/>
</dbReference>
<dbReference type="InterPro" id="IPR000961">
    <property type="entry name" value="AGC-kinase_C"/>
</dbReference>
<dbReference type="SMART" id="SM00133">
    <property type="entry name" value="S_TK_X"/>
    <property type="match status" value="1"/>
</dbReference>
<evidence type="ECO:0000256" key="2">
    <source>
        <dbReference type="ARBA" id="ARBA00022679"/>
    </source>
</evidence>
<dbReference type="InterPro" id="IPR000719">
    <property type="entry name" value="Prot_kinase_dom"/>
</dbReference>
<dbReference type="GO" id="GO:0005524">
    <property type="term" value="F:ATP binding"/>
    <property type="evidence" value="ECO:0007669"/>
    <property type="project" value="UniProtKB-KW"/>
</dbReference>
<reference evidence="10" key="1">
    <citation type="submission" date="2016-11" db="UniProtKB">
        <authorList>
            <consortium name="WormBaseParasite"/>
        </authorList>
    </citation>
    <scope>IDENTIFICATION</scope>
</reference>
<name>A0A1I8F505_9PLAT</name>
<evidence type="ECO:0000313" key="9">
    <source>
        <dbReference type="Proteomes" id="UP000095280"/>
    </source>
</evidence>
<sequence length="337" mass="39304">MKTCRWTCSGAEDDKIRRWVHEMRDFRGCSEKARAAKRKERRRSTKSAQFVQKNKQDIPKELGFQFPDGTGQGGAFESKRSHGCPTQMPFAQVLLAERRGTSEIYAVKISEEGRQSFRIRHGVPMTEKRVLALPQKPSFLVQMHSCFRDHAPQALTFFDDQFTLLLDRLYFVMEFRERRDLMYRIQQEGKFKEPVAAFYAAEIAVGLFFLHSKGILYRDLKLDNVLLDNEGHIKIADFGMCKENPSHSRPAKKRLGCTLDGEREIREHVFFRRIDWNRVENREVQPPYLPTIQLRSSVHRRSGSAKLTPTDKLFIMNLDQTEFSGFSYVNPEFIVEV</sequence>
<dbReference type="GO" id="GO:0004674">
    <property type="term" value="F:protein serine/threonine kinase activity"/>
    <property type="evidence" value="ECO:0007669"/>
    <property type="project" value="UniProtKB-KW"/>
</dbReference>
<keyword evidence="9" id="KW-1185">Reference proteome</keyword>
<keyword evidence="5" id="KW-0067">ATP-binding</keyword>
<evidence type="ECO:0000256" key="6">
    <source>
        <dbReference type="SAM" id="MobiDB-lite"/>
    </source>
</evidence>
<keyword evidence="3" id="KW-0547">Nucleotide-binding</keyword>
<dbReference type="SMART" id="SM00220">
    <property type="entry name" value="S_TKc"/>
    <property type="match status" value="1"/>
</dbReference>
<dbReference type="InterPro" id="IPR008271">
    <property type="entry name" value="Ser/Thr_kinase_AS"/>
</dbReference>